<feature type="region of interest" description="Disordered" evidence="1">
    <location>
        <begin position="47"/>
        <end position="75"/>
    </location>
</feature>
<organism evidence="2 3">
    <name type="scientific">Brassica cretica</name>
    <name type="common">Mustard</name>
    <dbReference type="NCBI Taxonomy" id="69181"/>
    <lineage>
        <taxon>Eukaryota</taxon>
        <taxon>Viridiplantae</taxon>
        <taxon>Streptophyta</taxon>
        <taxon>Embryophyta</taxon>
        <taxon>Tracheophyta</taxon>
        <taxon>Spermatophyta</taxon>
        <taxon>Magnoliopsida</taxon>
        <taxon>eudicotyledons</taxon>
        <taxon>Gunneridae</taxon>
        <taxon>Pentapetalae</taxon>
        <taxon>rosids</taxon>
        <taxon>malvids</taxon>
        <taxon>Brassicales</taxon>
        <taxon>Brassicaceae</taxon>
        <taxon>Brassiceae</taxon>
        <taxon>Brassica</taxon>
    </lineage>
</organism>
<evidence type="ECO:0000313" key="3">
    <source>
        <dbReference type="Proteomes" id="UP000712600"/>
    </source>
</evidence>
<protein>
    <submittedName>
        <fullName evidence="2">Uncharacterized protein</fullName>
    </submittedName>
</protein>
<dbReference type="EMBL" id="QGKX02000095">
    <property type="protein sequence ID" value="KAF3572069.1"/>
    <property type="molecule type" value="Genomic_DNA"/>
</dbReference>
<reference evidence="2" key="1">
    <citation type="submission" date="2019-12" db="EMBL/GenBank/DDBJ databases">
        <title>Genome sequencing and annotation of Brassica cretica.</title>
        <authorList>
            <person name="Studholme D.J."/>
            <person name="Sarris P."/>
        </authorList>
    </citation>
    <scope>NUCLEOTIDE SEQUENCE</scope>
    <source>
        <strain evidence="2">PFS-109/04</strain>
        <tissue evidence="2">Leaf</tissue>
    </source>
</reference>
<name>A0A8S9RH47_BRACR</name>
<evidence type="ECO:0000256" key="1">
    <source>
        <dbReference type="SAM" id="MobiDB-lite"/>
    </source>
</evidence>
<accession>A0A8S9RH47</accession>
<feature type="compositionally biased region" description="Polar residues" evidence="1">
    <location>
        <begin position="47"/>
        <end position="56"/>
    </location>
</feature>
<evidence type="ECO:0000313" key="2">
    <source>
        <dbReference type="EMBL" id="KAF3572069.1"/>
    </source>
</evidence>
<sequence length="75" mass="8339">MKRILIWIRLNCPKAEFPFSQQGFASTTPPGFLFRVDENAWTNVVSTSRKSSVATTERNERSVAMTELGSSSVAT</sequence>
<dbReference type="AlphaFoldDB" id="A0A8S9RH47"/>
<comment type="caution">
    <text evidence="2">The sequence shown here is derived from an EMBL/GenBank/DDBJ whole genome shotgun (WGS) entry which is preliminary data.</text>
</comment>
<dbReference type="Proteomes" id="UP000712600">
    <property type="component" value="Unassembled WGS sequence"/>
</dbReference>
<gene>
    <name evidence="2" type="ORF">F2Q69_00058608</name>
</gene>
<proteinExistence type="predicted"/>